<dbReference type="InterPro" id="IPR036188">
    <property type="entry name" value="FAD/NAD-bd_sf"/>
</dbReference>
<dbReference type="STRING" id="946333.A4W93_26485"/>
<dbReference type="SUPFAM" id="SSF51905">
    <property type="entry name" value="FAD/NAD(P)-binding domain"/>
    <property type="match status" value="1"/>
</dbReference>
<dbReference type="KEGG" id="rgu:A4W93_26485"/>
<reference evidence="2 3" key="1">
    <citation type="submission" date="2016-04" db="EMBL/GenBank/DDBJ databases">
        <title>Complete genome sequence of natural rubber-degrading, novel Gram-negative bacterium, Rhizobacter gummiphilus strain NS21.</title>
        <authorList>
            <person name="Tabata M."/>
            <person name="Kasai D."/>
            <person name="Fukuda M."/>
        </authorList>
    </citation>
    <scope>NUCLEOTIDE SEQUENCE [LARGE SCALE GENOMIC DNA]</scope>
    <source>
        <strain evidence="2 3">NS21</strain>
    </source>
</reference>
<dbReference type="OrthoDB" id="127573at2"/>
<sequence>MGQGALMVDPTRRALLAAAAAAPLVGCHRTPPPFTGGWVGASADRGHRLRDLGKSGRLPPPSVMRRAGVLVVGAGVAGLACARALVAAGIDDVQLLELEDQAGGNSRGHRLAGMGCPLGAHYLPVPAESDRDLLALLESFDLCRHRHGKWVFDERHLCHSPQERLFFRGHWHEGLLPVPDDDPAALAAYRRFSDLVAAASREAGFALPTATVPWMPAHAALDAVTMRSWLDAQDLHHPLLRAYLDYCCRDDYGAGLGQVSAWAGLNYFASRHGFHAPGAEAADRDAVLTWPEGNGWLTARMAAPLQSRLNTGRIALRVEAGRDEVMVDTFDVRRDTVERWTAGRVVLATPLFVSARLLATPPLALAEAVSRQRHAPWLVANLFVDDALDDPPGAAPAWDNVIHGSPLLGYVNAMHQDTRPHDGPTVLTAYWALGGDDAATLQAQRARLMADPWRAWADAVVTDLAVPHPDLPAKVRQVDLMRYGHAMSIPVPGVRGSAALAALARPHGRLSFAHADLSGYSVFEEAYAHGMRAAREVSGRKG</sequence>
<gene>
    <name evidence="2" type="ORF">A4W93_26485</name>
</gene>
<feature type="domain" description="Amine oxidase" evidence="1">
    <location>
        <begin position="76"/>
        <end position="537"/>
    </location>
</feature>
<dbReference type="Gene3D" id="3.90.660.10">
    <property type="match status" value="1"/>
</dbReference>
<dbReference type="Gene3D" id="1.10.405.10">
    <property type="entry name" value="Guanine Nucleotide Dissociation Inhibitor, domain 1"/>
    <property type="match status" value="1"/>
</dbReference>
<dbReference type="Pfam" id="PF01593">
    <property type="entry name" value="Amino_oxidase"/>
    <property type="match status" value="1"/>
</dbReference>
<dbReference type="GO" id="GO:0016491">
    <property type="term" value="F:oxidoreductase activity"/>
    <property type="evidence" value="ECO:0007669"/>
    <property type="project" value="InterPro"/>
</dbReference>
<dbReference type="InterPro" id="IPR002937">
    <property type="entry name" value="Amino_oxidase"/>
</dbReference>
<dbReference type="Gene3D" id="3.50.50.60">
    <property type="entry name" value="FAD/NAD(P)-binding domain"/>
    <property type="match status" value="1"/>
</dbReference>
<dbReference type="AlphaFoldDB" id="A0A1W6LFX7"/>
<accession>A0A1W6LFX7</accession>
<evidence type="ECO:0000313" key="3">
    <source>
        <dbReference type="Proteomes" id="UP000193427"/>
    </source>
</evidence>
<protein>
    <submittedName>
        <fullName evidence="2">Fumarate reductase</fullName>
    </submittedName>
</protein>
<dbReference type="InterPro" id="IPR050464">
    <property type="entry name" value="Zeta_carotene_desat/Oxidored"/>
</dbReference>
<evidence type="ECO:0000259" key="1">
    <source>
        <dbReference type="Pfam" id="PF01593"/>
    </source>
</evidence>
<dbReference type="Proteomes" id="UP000193427">
    <property type="component" value="Chromosome"/>
</dbReference>
<dbReference type="PANTHER" id="PTHR42923">
    <property type="entry name" value="PROTOPORPHYRINOGEN OXIDASE"/>
    <property type="match status" value="1"/>
</dbReference>
<dbReference type="EMBL" id="CP015118">
    <property type="protein sequence ID" value="ARN23165.1"/>
    <property type="molecule type" value="Genomic_DNA"/>
</dbReference>
<organism evidence="2 3">
    <name type="scientific">Piscinibacter gummiphilus</name>
    <dbReference type="NCBI Taxonomy" id="946333"/>
    <lineage>
        <taxon>Bacteria</taxon>
        <taxon>Pseudomonadati</taxon>
        <taxon>Pseudomonadota</taxon>
        <taxon>Betaproteobacteria</taxon>
        <taxon>Burkholderiales</taxon>
        <taxon>Sphaerotilaceae</taxon>
        <taxon>Piscinibacter</taxon>
    </lineage>
</organism>
<evidence type="ECO:0000313" key="2">
    <source>
        <dbReference type="EMBL" id="ARN23165.1"/>
    </source>
</evidence>
<keyword evidence="3" id="KW-1185">Reference proteome</keyword>
<proteinExistence type="predicted"/>
<name>A0A1W6LFX7_9BURK</name>